<evidence type="ECO:0000313" key="5">
    <source>
        <dbReference type="Proteomes" id="UP001165367"/>
    </source>
</evidence>
<proteinExistence type="predicted"/>
<evidence type="ECO:0000256" key="2">
    <source>
        <dbReference type="SAM" id="Phobius"/>
    </source>
</evidence>
<dbReference type="Proteomes" id="UP001165367">
    <property type="component" value="Unassembled WGS sequence"/>
</dbReference>
<evidence type="ECO:0000256" key="1">
    <source>
        <dbReference type="SAM" id="Coils"/>
    </source>
</evidence>
<sequence length="579" mass="66633">MKKLIILVCAISCIQSICLGSPLDDSLITELNTAIQHASQYDAEKMSKINTLKKLAAENSSAELSVRYNIDVQLYEEYKYFNFDSSLKYTSNLQRFAVQKDDAFLITDAKLKYAFILLSAGMFKETFDALNSIEARNLREPGKAELYSLMARYYFNLSEYTNDFMHSPAYNATANSYLDSALAHYPAGSFDHDYYEALKFLKKGEADNAQRKLSALIARQDLSYHERALATSTMGGIFIGQGQEEKAKPFLIEASIADIKSSTKETLALQFLAGIIYKEGLLEDALLYIEKANVDATFYNARLRKVQIGAVLPLIEGDMIRTIRSQKKALQAYLISLSVVVLLLAGLAVVIFMQVKKLQLTRKRLSEANLKQQQANEQLSEANALKEAYNNQLREMNDELVKVNQVKEKYNEQLKAINRQLLESNKIKEEYIGYYFKMDTEFMARMEKLIAQMDKKLLERKWDEMKYLLKSVDMKKEKEELLRNFDKVFIRLFPDFVTQFNAMFHQEDQTVLKEGQLLNPELRIFALIRLGITENEKIAEILDYSINTIYAKKTKIRSKAIVSKDEFERRIIENTNMNL</sequence>
<gene>
    <name evidence="4" type="ORF">LZZ85_12240</name>
</gene>
<reference evidence="4" key="1">
    <citation type="submission" date="2022-01" db="EMBL/GenBank/DDBJ databases">
        <authorList>
            <person name="Jo J.-H."/>
            <person name="Im W.-T."/>
        </authorList>
    </citation>
    <scope>NUCLEOTIDE SEQUENCE</scope>
    <source>
        <strain evidence="4">NA20</strain>
    </source>
</reference>
<comment type="caution">
    <text evidence="4">The sequence shown here is derived from an EMBL/GenBank/DDBJ whole genome shotgun (WGS) entry which is preliminary data.</text>
</comment>
<keyword evidence="1" id="KW-0175">Coiled coil</keyword>
<feature type="coiled-coil region" evidence="1">
    <location>
        <begin position="358"/>
        <end position="427"/>
    </location>
</feature>
<dbReference type="InterPro" id="IPR045957">
    <property type="entry name" value="DUF6377"/>
</dbReference>
<dbReference type="EMBL" id="JAKLTR010000007">
    <property type="protein sequence ID" value="MCG2615059.1"/>
    <property type="molecule type" value="Genomic_DNA"/>
</dbReference>
<evidence type="ECO:0000313" key="4">
    <source>
        <dbReference type="EMBL" id="MCG2615059.1"/>
    </source>
</evidence>
<keyword evidence="5" id="KW-1185">Reference proteome</keyword>
<name>A0ABS9KRY2_9BACT</name>
<evidence type="ECO:0000259" key="3">
    <source>
        <dbReference type="Pfam" id="PF19904"/>
    </source>
</evidence>
<protein>
    <submittedName>
        <fullName evidence="4">DUF6377 domain-containing protein</fullName>
    </submittedName>
</protein>
<dbReference type="Pfam" id="PF19904">
    <property type="entry name" value="DUF6377"/>
    <property type="match status" value="1"/>
</dbReference>
<feature type="transmembrane region" description="Helical" evidence="2">
    <location>
        <begin position="332"/>
        <end position="355"/>
    </location>
</feature>
<keyword evidence="2" id="KW-1133">Transmembrane helix</keyword>
<organism evidence="4 5">
    <name type="scientific">Terrimonas ginsenosidimutans</name>
    <dbReference type="NCBI Taxonomy" id="2908004"/>
    <lineage>
        <taxon>Bacteria</taxon>
        <taxon>Pseudomonadati</taxon>
        <taxon>Bacteroidota</taxon>
        <taxon>Chitinophagia</taxon>
        <taxon>Chitinophagales</taxon>
        <taxon>Chitinophagaceae</taxon>
        <taxon>Terrimonas</taxon>
    </lineage>
</organism>
<accession>A0ABS9KRY2</accession>
<dbReference type="RefSeq" id="WP_237872056.1">
    <property type="nucleotide sequence ID" value="NZ_JAKLTR010000007.1"/>
</dbReference>
<keyword evidence="2" id="KW-0472">Membrane</keyword>
<keyword evidence="2" id="KW-0812">Transmembrane</keyword>
<feature type="domain" description="DUF6377" evidence="3">
    <location>
        <begin position="391"/>
        <end position="539"/>
    </location>
</feature>